<evidence type="ECO:0000313" key="3">
    <source>
        <dbReference type="Proteomes" id="UP000011543"/>
    </source>
</evidence>
<comment type="caution">
    <text evidence="2">The sequence shown here is derived from an EMBL/GenBank/DDBJ whole genome shotgun (WGS) entry which is preliminary data.</text>
</comment>
<gene>
    <name evidence="2" type="ORF">C500_08537</name>
</gene>
<sequence length="22" mass="2518">MTRNLHNRVETIAPLDDPRLVG</sequence>
<evidence type="ECO:0000256" key="1">
    <source>
        <dbReference type="SAM" id="MobiDB-lite"/>
    </source>
</evidence>
<evidence type="ECO:0000313" key="2">
    <source>
        <dbReference type="EMBL" id="ELY30555.1"/>
    </source>
</evidence>
<accession>L9V059</accession>
<name>L9V059_NATMM</name>
<organism evidence="2 3">
    <name type="scientific">Natrialba magadii (strain ATCC 43099 / DSM 3394 / CCM 3739 / CIP 104546 / IAM 13178 / JCM 8861 / NBRC 102185 / NCIMB 2190 / MS3)</name>
    <name type="common">Natronobacterium magadii</name>
    <dbReference type="NCBI Taxonomy" id="547559"/>
    <lineage>
        <taxon>Archaea</taxon>
        <taxon>Methanobacteriati</taxon>
        <taxon>Methanobacteriota</taxon>
        <taxon>Stenosarchaea group</taxon>
        <taxon>Halobacteria</taxon>
        <taxon>Halobacteriales</taxon>
        <taxon>Natrialbaceae</taxon>
        <taxon>Natrialba</taxon>
    </lineage>
</organism>
<proteinExistence type="predicted"/>
<protein>
    <submittedName>
        <fullName evidence="2">Uncharacterized protein</fullName>
    </submittedName>
</protein>
<dbReference type="AlphaFoldDB" id="L9V059"/>
<reference evidence="2 3" key="1">
    <citation type="journal article" date="2014" name="PLoS Genet.">
        <title>Phylogenetically driven sequencing of extremely halophilic archaea reveals strategies for static and dynamic osmo-response.</title>
        <authorList>
            <person name="Becker E.A."/>
            <person name="Seitzer P.M."/>
            <person name="Tritt A."/>
            <person name="Larsen D."/>
            <person name="Krusor M."/>
            <person name="Yao A.I."/>
            <person name="Wu D."/>
            <person name="Madern D."/>
            <person name="Eisen J.A."/>
            <person name="Darling A.E."/>
            <person name="Facciotti M.T."/>
        </authorList>
    </citation>
    <scope>NUCLEOTIDE SEQUENCE [LARGE SCALE GENOMIC DNA]</scope>
    <source>
        <strain evidence="3">ATCC 43099 / DSM 3394 / CCM 3739 / CIP 104546 / IAM 13178 / JCM 8861 / NBRC 102185 / NCIMB 2190 / MS3</strain>
    </source>
</reference>
<dbReference type="EMBL" id="AOHS01000030">
    <property type="protein sequence ID" value="ELY30555.1"/>
    <property type="molecule type" value="Genomic_DNA"/>
</dbReference>
<feature type="region of interest" description="Disordered" evidence="1">
    <location>
        <begin position="1"/>
        <end position="22"/>
    </location>
</feature>
<dbReference type="Proteomes" id="UP000011543">
    <property type="component" value="Unassembled WGS sequence"/>
</dbReference>